<dbReference type="AlphaFoldDB" id="D8QGE3"/>
<dbReference type="Proteomes" id="UP000007431">
    <property type="component" value="Unassembled WGS sequence"/>
</dbReference>
<reference evidence="8 9" key="1">
    <citation type="journal article" date="2010" name="Nat. Biotechnol.">
        <title>Genome sequence of the model mushroom Schizophyllum commune.</title>
        <authorList>
            <person name="Ohm R.A."/>
            <person name="de Jong J.F."/>
            <person name="Lugones L.G."/>
            <person name="Aerts A."/>
            <person name="Kothe E."/>
            <person name="Stajich J.E."/>
            <person name="de Vries R.P."/>
            <person name="Record E."/>
            <person name="Levasseur A."/>
            <person name="Baker S.E."/>
            <person name="Bartholomew K.A."/>
            <person name="Coutinho P.M."/>
            <person name="Erdmann S."/>
            <person name="Fowler T.J."/>
            <person name="Gathman A.C."/>
            <person name="Lombard V."/>
            <person name="Henrissat B."/>
            <person name="Knabe N."/>
            <person name="Kuees U."/>
            <person name="Lilly W.W."/>
            <person name="Lindquist E."/>
            <person name="Lucas S."/>
            <person name="Magnuson J.K."/>
            <person name="Piumi F."/>
            <person name="Raudaskoski M."/>
            <person name="Salamov A."/>
            <person name="Schmutz J."/>
            <person name="Schwarze F.W.M.R."/>
            <person name="vanKuyk P.A."/>
            <person name="Horton J.S."/>
            <person name="Grigoriev I.V."/>
            <person name="Woesten H.A.B."/>
        </authorList>
    </citation>
    <scope>NUCLEOTIDE SEQUENCE [LARGE SCALE GENOMIC DNA]</scope>
    <source>
        <strain evidence="9">H4-8 / FGSC 9210</strain>
    </source>
</reference>
<evidence type="ECO:0008006" key="10">
    <source>
        <dbReference type="Google" id="ProtNLM"/>
    </source>
</evidence>
<comment type="subcellular location">
    <subcellularLocation>
        <location evidence="1">Mitochondrion inner membrane</location>
        <topology evidence="1">Peripheral membrane protein</topology>
        <orientation evidence="1">Matrix side</orientation>
    </subcellularLocation>
</comment>
<dbReference type="GeneID" id="9596892"/>
<dbReference type="EMBL" id="GL377311">
    <property type="protein sequence ID" value="EFI93284.1"/>
    <property type="molecule type" value="Genomic_DNA"/>
</dbReference>
<dbReference type="eggNOG" id="ENOG502SD1P">
    <property type="taxonomic scope" value="Eukaryota"/>
</dbReference>
<dbReference type="Pfam" id="PF10231">
    <property type="entry name" value="COA8"/>
    <property type="match status" value="1"/>
</dbReference>
<feature type="region of interest" description="Disordered" evidence="7">
    <location>
        <begin position="1"/>
        <end position="20"/>
    </location>
</feature>
<keyword evidence="4" id="KW-0809">Transit peptide</keyword>
<protein>
    <recommendedName>
        <fullName evidence="10">Apoptogenic protein 1, mitochondrial</fullName>
    </recommendedName>
</protein>
<dbReference type="VEuPathDB" id="FungiDB:SCHCODRAFT_02553572"/>
<accession>D8QGE3</accession>
<keyword evidence="6" id="KW-0472">Membrane</keyword>
<keyword evidence="5" id="KW-0496">Mitochondrion</keyword>
<evidence type="ECO:0000256" key="6">
    <source>
        <dbReference type="ARBA" id="ARBA00023136"/>
    </source>
</evidence>
<sequence length="170" mass="20063">MSLATAARAGAGAPRIHRSLHTTQCRANKIGPPHPISNLRPVIYSDAPPSTQRATHPYSLHEFDEDPTRLRTNYDLQWKLARQDLDSFNHNFWLDSNLRFEAARQQILAALPADAPTLDKEDALSEFYRHWVLQEGERLDAYTDEWRARNWDVIKLEWRVKWQRFKQRWM</sequence>
<evidence type="ECO:0000256" key="5">
    <source>
        <dbReference type="ARBA" id="ARBA00023128"/>
    </source>
</evidence>
<dbReference type="RefSeq" id="XP_003028187.1">
    <property type="nucleotide sequence ID" value="XM_003028141.1"/>
</dbReference>
<comment type="similarity">
    <text evidence="2">Belongs to the COA8 family.</text>
</comment>
<keyword evidence="9" id="KW-1185">Reference proteome</keyword>
<dbReference type="PANTHER" id="PTHR31107">
    <property type="entry name" value="APOPTOGENIC PROTEIN 1, MITOCHONDRIAL"/>
    <property type="match status" value="1"/>
</dbReference>
<proteinExistence type="inferred from homology"/>
<gene>
    <name evidence="8" type="ORF">SCHCODRAFT_60201</name>
</gene>
<dbReference type="PANTHER" id="PTHR31107:SF2">
    <property type="entry name" value="CYTOCHROME C OXIDASE ASSEMBLY FACTOR 8"/>
    <property type="match status" value="1"/>
</dbReference>
<organism evidence="9">
    <name type="scientific">Schizophyllum commune (strain H4-8 / FGSC 9210)</name>
    <name type="common">Split gill fungus</name>
    <dbReference type="NCBI Taxonomy" id="578458"/>
    <lineage>
        <taxon>Eukaryota</taxon>
        <taxon>Fungi</taxon>
        <taxon>Dikarya</taxon>
        <taxon>Basidiomycota</taxon>
        <taxon>Agaricomycotina</taxon>
        <taxon>Agaricomycetes</taxon>
        <taxon>Agaricomycetidae</taxon>
        <taxon>Agaricales</taxon>
        <taxon>Schizophyllaceae</taxon>
        <taxon>Schizophyllum</taxon>
    </lineage>
</organism>
<evidence type="ECO:0000256" key="1">
    <source>
        <dbReference type="ARBA" id="ARBA00004443"/>
    </source>
</evidence>
<evidence type="ECO:0000256" key="2">
    <source>
        <dbReference type="ARBA" id="ARBA00005453"/>
    </source>
</evidence>
<dbReference type="InParanoid" id="D8QGE3"/>
<evidence type="ECO:0000313" key="8">
    <source>
        <dbReference type="EMBL" id="EFI93284.1"/>
    </source>
</evidence>
<evidence type="ECO:0000256" key="7">
    <source>
        <dbReference type="SAM" id="MobiDB-lite"/>
    </source>
</evidence>
<feature type="compositionally biased region" description="Low complexity" evidence="7">
    <location>
        <begin position="1"/>
        <end position="13"/>
    </location>
</feature>
<evidence type="ECO:0000256" key="4">
    <source>
        <dbReference type="ARBA" id="ARBA00022946"/>
    </source>
</evidence>
<dbReference type="OMA" id="DTREYQW"/>
<dbReference type="OrthoDB" id="6246201at2759"/>
<dbReference type="KEGG" id="scm:SCHCO_02553572"/>
<dbReference type="GO" id="GO:0005743">
    <property type="term" value="C:mitochondrial inner membrane"/>
    <property type="evidence" value="ECO:0007669"/>
    <property type="project" value="UniProtKB-SubCell"/>
</dbReference>
<dbReference type="GO" id="GO:0097193">
    <property type="term" value="P:intrinsic apoptotic signaling pathway"/>
    <property type="evidence" value="ECO:0007669"/>
    <property type="project" value="InterPro"/>
</dbReference>
<feature type="region of interest" description="Disordered" evidence="7">
    <location>
        <begin position="26"/>
        <end position="55"/>
    </location>
</feature>
<dbReference type="InterPro" id="IPR018796">
    <property type="entry name" value="COA8"/>
</dbReference>
<evidence type="ECO:0000256" key="3">
    <source>
        <dbReference type="ARBA" id="ARBA00022792"/>
    </source>
</evidence>
<dbReference type="HOGENOM" id="CLU_120079_0_0_1"/>
<name>D8QGE3_SCHCM</name>
<evidence type="ECO:0000313" key="9">
    <source>
        <dbReference type="Proteomes" id="UP000007431"/>
    </source>
</evidence>
<keyword evidence="3" id="KW-0999">Mitochondrion inner membrane</keyword>